<evidence type="ECO:0000256" key="1">
    <source>
        <dbReference type="SAM" id="MobiDB-lite"/>
    </source>
</evidence>
<name>A0A075APM5_ROZAC</name>
<keyword evidence="3" id="KW-1185">Reference proteome</keyword>
<dbReference type="Proteomes" id="UP000030755">
    <property type="component" value="Unassembled WGS sequence"/>
</dbReference>
<organism evidence="2 3">
    <name type="scientific">Rozella allomycis (strain CSF55)</name>
    <dbReference type="NCBI Taxonomy" id="988480"/>
    <lineage>
        <taxon>Eukaryota</taxon>
        <taxon>Fungi</taxon>
        <taxon>Fungi incertae sedis</taxon>
        <taxon>Cryptomycota</taxon>
        <taxon>Cryptomycota incertae sedis</taxon>
        <taxon>Rozella</taxon>
    </lineage>
</organism>
<feature type="compositionally biased region" description="Low complexity" evidence="1">
    <location>
        <begin position="51"/>
        <end position="71"/>
    </location>
</feature>
<sequence>MRFPLAFQKRDISKTAEQSEGRAVGNQVVTKILENVDREIENIESTLNRPSSSKSQNKRSSSRESFSGSFEWVGESNQDSPVIIQSEGGVSRMEDVRSIEGDVASQDSLQCSFKDLSLIKNAESQTEGKVHYVPLAKDYSKWKRKNEIMKLKASPFGGESYRHGVSCLLSELWWGVD</sequence>
<feature type="region of interest" description="Disordered" evidence="1">
    <location>
        <begin position="42"/>
        <end position="89"/>
    </location>
</feature>
<proteinExistence type="predicted"/>
<protein>
    <submittedName>
        <fullName evidence="2">Uncharacterized protein</fullName>
    </submittedName>
</protein>
<evidence type="ECO:0000313" key="3">
    <source>
        <dbReference type="Proteomes" id="UP000030755"/>
    </source>
</evidence>
<evidence type="ECO:0000313" key="2">
    <source>
        <dbReference type="EMBL" id="EPZ32048.1"/>
    </source>
</evidence>
<dbReference type="AlphaFoldDB" id="A0A075APM5"/>
<dbReference type="HOGENOM" id="CLU_1518698_0_0_1"/>
<feature type="compositionally biased region" description="Basic and acidic residues" evidence="1">
    <location>
        <begin position="8"/>
        <end position="20"/>
    </location>
</feature>
<gene>
    <name evidence="2" type="ORF">O9G_003512</name>
</gene>
<accession>A0A075APM5</accession>
<feature type="region of interest" description="Disordered" evidence="1">
    <location>
        <begin position="1"/>
        <end position="26"/>
    </location>
</feature>
<reference evidence="2 3" key="1">
    <citation type="journal article" date="2013" name="Curr. Biol.">
        <title>Shared signatures of parasitism and phylogenomics unite Cryptomycota and microsporidia.</title>
        <authorList>
            <person name="James T.Y."/>
            <person name="Pelin A."/>
            <person name="Bonen L."/>
            <person name="Ahrendt S."/>
            <person name="Sain D."/>
            <person name="Corradi N."/>
            <person name="Stajich J.E."/>
        </authorList>
    </citation>
    <scope>NUCLEOTIDE SEQUENCE [LARGE SCALE GENOMIC DNA]</scope>
    <source>
        <strain evidence="2 3">CSF55</strain>
    </source>
</reference>
<dbReference type="EMBL" id="KE561190">
    <property type="protein sequence ID" value="EPZ32048.1"/>
    <property type="molecule type" value="Genomic_DNA"/>
</dbReference>